<dbReference type="InterPro" id="IPR050445">
    <property type="entry name" value="Bact_polysacc_biosynth/exp"/>
</dbReference>
<keyword evidence="2" id="KW-0472">Membrane</keyword>
<organism evidence="3 4">
    <name type="scientific">Aliisedimentitalea scapharcae</name>
    <dbReference type="NCBI Taxonomy" id="1524259"/>
    <lineage>
        <taxon>Bacteria</taxon>
        <taxon>Pseudomonadati</taxon>
        <taxon>Pseudomonadota</taxon>
        <taxon>Alphaproteobacteria</taxon>
        <taxon>Rhodobacterales</taxon>
        <taxon>Roseobacteraceae</taxon>
        <taxon>Aliisedimentitalea</taxon>
    </lineage>
</organism>
<feature type="transmembrane region" description="Helical" evidence="2">
    <location>
        <begin position="18"/>
        <end position="37"/>
    </location>
</feature>
<keyword evidence="2" id="KW-0812">Transmembrane</keyword>
<keyword evidence="4" id="KW-1185">Reference proteome</keyword>
<evidence type="ECO:0000256" key="1">
    <source>
        <dbReference type="SAM" id="Coils"/>
    </source>
</evidence>
<dbReference type="Proteomes" id="UP001623232">
    <property type="component" value="Chromosome"/>
</dbReference>
<feature type="coiled-coil region" evidence="1">
    <location>
        <begin position="255"/>
        <end position="313"/>
    </location>
</feature>
<feature type="transmembrane region" description="Helical" evidence="2">
    <location>
        <begin position="351"/>
        <end position="373"/>
    </location>
</feature>
<evidence type="ECO:0000313" key="4">
    <source>
        <dbReference type="Proteomes" id="UP001623232"/>
    </source>
</evidence>
<keyword evidence="1" id="KW-0175">Coiled coil</keyword>
<evidence type="ECO:0000256" key="2">
    <source>
        <dbReference type="SAM" id="Phobius"/>
    </source>
</evidence>
<dbReference type="RefSeq" id="WP_406648511.1">
    <property type="nucleotide sequence ID" value="NZ_CP123584.1"/>
</dbReference>
<dbReference type="EMBL" id="CP123584">
    <property type="protein sequence ID" value="WZK90007.1"/>
    <property type="molecule type" value="Genomic_DNA"/>
</dbReference>
<name>A0ABZ2XX88_9RHOB</name>
<evidence type="ECO:0000313" key="3">
    <source>
        <dbReference type="EMBL" id="WZK90007.1"/>
    </source>
</evidence>
<dbReference type="PANTHER" id="PTHR32309:SF31">
    <property type="entry name" value="CAPSULAR EXOPOLYSACCHARIDE FAMILY"/>
    <property type="match status" value="1"/>
</dbReference>
<protein>
    <submittedName>
        <fullName evidence="3">DUF874 domain-containing protein</fullName>
    </submittedName>
</protein>
<gene>
    <name evidence="3" type="ORF">QEZ52_05535</name>
</gene>
<sequence>MGPFQSIHDVYDMLRRRAVLIAVVSIVGTVAALFVALSQQHMYRSAEVIQIAQPQIADELAKSTVDGSSARRLQLIEQRLMARSNVLDVIEKYGLFKDVGDQRPNHLAFLLRSSVRIEGVAAAREGYSDDGTISILTVSAEMPTALQAQQIAHEFAQRTIELSQQARIDQAKATLTFVARQEGALFQELAALEEEISEFRKANNASSSTNVELRAGEVQTLNEGLLDIAREVIEIQRAADMATKTERPATAKRLLAEYEERLATLAEQRDLMRDRKEALEKVLQTSPQVQSQLESFERQAEQLRDQLGAMRSRRTEAEIGFRLETARQSERLMVLEPANLPEYPFTGSRKMLALAGMMASILAGLGLAVLLEFRDPVLRTAHRMEQKTGLKPVVTIPVINKGTGSRGLLSRLFGRRPRGPA</sequence>
<dbReference type="PANTHER" id="PTHR32309">
    <property type="entry name" value="TYROSINE-PROTEIN KINASE"/>
    <property type="match status" value="1"/>
</dbReference>
<keyword evidence="2" id="KW-1133">Transmembrane helix</keyword>
<accession>A0ABZ2XX88</accession>
<proteinExistence type="predicted"/>
<reference evidence="3 4" key="1">
    <citation type="submission" date="2023-04" db="EMBL/GenBank/DDBJ databases">
        <title>Complete genome sequence of Alisedimentitalea scapharcae.</title>
        <authorList>
            <person name="Rong J.-C."/>
            <person name="Yi M.-L."/>
            <person name="Zhao Q."/>
        </authorList>
    </citation>
    <scope>NUCLEOTIDE SEQUENCE [LARGE SCALE GENOMIC DNA]</scope>
    <source>
        <strain evidence="3 4">KCTC 42119</strain>
    </source>
</reference>